<name>A0ACB7RPQ0_HYAAI</name>
<evidence type="ECO:0000313" key="2">
    <source>
        <dbReference type="Proteomes" id="UP000821845"/>
    </source>
</evidence>
<evidence type="ECO:0000313" key="1">
    <source>
        <dbReference type="EMBL" id="KAH6923786.1"/>
    </source>
</evidence>
<comment type="caution">
    <text evidence="1">The sequence shown here is derived from an EMBL/GenBank/DDBJ whole genome shotgun (WGS) entry which is preliminary data.</text>
</comment>
<proteinExistence type="predicted"/>
<protein>
    <submittedName>
        <fullName evidence="1">Uncharacterized protein</fullName>
    </submittedName>
</protein>
<dbReference type="EMBL" id="CM023488">
    <property type="protein sequence ID" value="KAH6923786.1"/>
    <property type="molecule type" value="Genomic_DNA"/>
</dbReference>
<organism evidence="1 2">
    <name type="scientific">Hyalomma asiaticum</name>
    <name type="common">Tick</name>
    <dbReference type="NCBI Taxonomy" id="266040"/>
    <lineage>
        <taxon>Eukaryota</taxon>
        <taxon>Metazoa</taxon>
        <taxon>Ecdysozoa</taxon>
        <taxon>Arthropoda</taxon>
        <taxon>Chelicerata</taxon>
        <taxon>Arachnida</taxon>
        <taxon>Acari</taxon>
        <taxon>Parasitiformes</taxon>
        <taxon>Ixodida</taxon>
        <taxon>Ixodoidea</taxon>
        <taxon>Ixodidae</taxon>
        <taxon>Hyalomminae</taxon>
        <taxon>Hyalomma</taxon>
    </lineage>
</organism>
<gene>
    <name evidence="1" type="ORF">HPB50_006923</name>
</gene>
<sequence length="86" mass="9471">MSHVRLMNLRSGEAKKLREAGTLVIKDKSCLVIHPARQEVCIKLHWVAFDVTAAATCRAFNECGVVKEVSTDQWKAATALDSTDSL</sequence>
<accession>A0ACB7RPQ0</accession>
<dbReference type="Proteomes" id="UP000821845">
    <property type="component" value="Chromosome 8"/>
</dbReference>
<keyword evidence="2" id="KW-1185">Reference proteome</keyword>
<reference evidence="1" key="1">
    <citation type="submission" date="2020-05" db="EMBL/GenBank/DDBJ databases">
        <title>Large-scale comparative analyses of tick genomes elucidate their genetic diversity and vector capacities.</title>
        <authorList>
            <person name="Jia N."/>
            <person name="Wang J."/>
            <person name="Shi W."/>
            <person name="Du L."/>
            <person name="Sun Y."/>
            <person name="Zhan W."/>
            <person name="Jiang J."/>
            <person name="Wang Q."/>
            <person name="Zhang B."/>
            <person name="Ji P."/>
            <person name="Sakyi L.B."/>
            <person name="Cui X."/>
            <person name="Yuan T."/>
            <person name="Jiang B."/>
            <person name="Yang W."/>
            <person name="Lam T.T.-Y."/>
            <person name="Chang Q."/>
            <person name="Ding S."/>
            <person name="Wang X."/>
            <person name="Zhu J."/>
            <person name="Ruan X."/>
            <person name="Zhao L."/>
            <person name="Wei J."/>
            <person name="Que T."/>
            <person name="Du C."/>
            <person name="Cheng J."/>
            <person name="Dai P."/>
            <person name="Han X."/>
            <person name="Huang E."/>
            <person name="Gao Y."/>
            <person name="Liu J."/>
            <person name="Shao H."/>
            <person name="Ye R."/>
            <person name="Li L."/>
            <person name="Wei W."/>
            <person name="Wang X."/>
            <person name="Wang C."/>
            <person name="Yang T."/>
            <person name="Huo Q."/>
            <person name="Li W."/>
            <person name="Guo W."/>
            <person name="Chen H."/>
            <person name="Zhou L."/>
            <person name="Ni X."/>
            <person name="Tian J."/>
            <person name="Zhou Y."/>
            <person name="Sheng Y."/>
            <person name="Liu T."/>
            <person name="Pan Y."/>
            <person name="Xia L."/>
            <person name="Li J."/>
            <person name="Zhao F."/>
            <person name="Cao W."/>
        </authorList>
    </citation>
    <scope>NUCLEOTIDE SEQUENCE</scope>
    <source>
        <strain evidence="1">Hyas-2018</strain>
    </source>
</reference>